<reference evidence="1 2" key="1">
    <citation type="submission" date="2021-10" db="EMBL/GenBank/DDBJ databases">
        <title>Anaerobic single-cell dispensing facilitates the cultivation of human gut bacteria.</title>
        <authorList>
            <person name="Afrizal A."/>
        </authorList>
    </citation>
    <scope>NUCLEOTIDE SEQUENCE [LARGE SCALE GENOMIC DNA]</scope>
    <source>
        <strain evidence="1 2">CLA-AA-H224</strain>
    </source>
</reference>
<dbReference type="RefSeq" id="WP_308731744.1">
    <property type="nucleotide sequence ID" value="NZ_JAJEQN010000018.1"/>
</dbReference>
<proteinExistence type="predicted"/>
<evidence type="ECO:0000313" key="2">
    <source>
        <dbReference type="Proteomes" id="UP001198200"/>
    </source>
</evidence>
<accession>A0AAE3E4C7</accession>
<protein>
    <submittedName>
        <fullName evidence="1">DUF4869 domain-containing protein</fullName>
    </submittedName>
</protein>
<sequence>MIDIYTEKKNSKNWILKNDLYFNLNTANEEMSEKEVKLIQQVDEARLTTDKHIETKYGLGTIRNLSSGCKTLLNIIKHPDKVVCVEECGPNVLKFIFAMDHIKIYMSRPSLADIPDDAQIRFNDSDVVVGSRGYSAWWSKEYERREENDL</sequence>
<dbReference type="Proteomes" id="UP001198200">
    <property type="component" value="Unassembled WGS sequence"/>
</dbReference>
<keyword evidence="2" id="KW-1185">Reference proteome</keyword>
<organism evidence="1 2">
    <name type="scientific">Anthropogastromicrobium aceti</name>
    <dbReference type="NCBI Taxonomy" id="2981768"/>
    <lineage>
        <taxon>Bacteria</taxon>
        <taxon>Bacillati</taxon>
        <taxon>Bacillota</taxon>
        <taxon>Clostridia</taxon>
        <taxon>Lachnospirales</taxon>
        <taxon>Lachnospiraceae</taxon>
        <taxon>Anthropogastromicrobium</taxon>
    </lineage>
</organism>
<dbReference type="AlphaFoldDB" id="A0AAE3E4C7"/>
<dbReference type="Pfam" id="PF16163">
    <property type="entry name" value="DUF4869"/>
    <property type="match status" value="1"/>
</dbReference>
<dbReference type="InterPro" id="IPR032360">
    <property type="entry name" value="DUF4869"/>
</dbReference>
<comment type="caution">
    <text evidence="1">The sequence shown here is derived from an EMBL/GenBank/DDBJ whole genome shotgun (WGS) entry which is preliminary data.</text>
</comment>
<evidence type="ECO:0000313" key="1">
    <source>
        <dbReference type="EMBL" id="MCC2221656.1"/>
    </source>
</evidence>
<gene>
    <name evidence="1" type="ORF">LKD48_08430</name>
</gene>
<dbReference type="EMBL" id="JAJEQN010000018">
    <property type="protein sequence ID" value="MCC2221656.1"/>
    <property type="molecule type" value="Genomic_DNA"/>
</dbReference>
<name>A0AAE3E4C7_9FIRM</name>